<dbReference type="RefSeq" id="WP_089407562.1">
    <property type="nucleotide sequence ID" value="NZ_FZOU01000002.1"/>
</dbReference>
<dbReference type="NCBIfam" id="TIGR02124">
    <property type="entry name" value="hypE"/>
    <property type="match status" value="1"/>
</dbReference>
<dbReference type="SUPFAM" id="SSF55326">
    <property type="entry name" value="PurM N-terminal domain-like"/>
    <property type="match status" value="1"/>
</dbReference>
<dbReference type="InterPro" id="IPR010918">
    <property type="entry name" value="PurM-like_C_dom"/>
</dbReference>
<dbReference type="OrthoDB" id="9801934at2"/>
<evidence type="ECO:0000256" key="1">
    <source>
        <dbReference type="ARBA" id="ARBA00006243"/>
    </source>
</evidence>
<accession>A0A239GPS9</accession>
<dbReference type="GO" id="GO:0051604">
    <property type="term" value="P:protein maturation"/>
    <property type="evidence" value="ECO:0007669"/>
    <property type="project" value="TreeGrafter"/>
</dbReference>
<dbReference type="Gene3D" id="3.30.1330.10">
    <property type="entry name" value="PurM-like, N-terminal domain"/>
    <property type="match status" value="1"/>
</dbReference>
<dbReference type="InterPro" id="IPR016188">
    <property type="entry name" value="PurM-like_N"/>
</dbReference>
<evidence type="ECO:0000313" key="5">
    <source>
        <dbReference type="Proteomes" id="UP000198356"/>
    </source>
</evidence>
<evidence type="ECO:0000259" key="3">
    <source>
        <dbReference type="Pfam" id="PF02769"/>
    </source>
</evidence>
<comment type="similarity">
    <text evidence="1">Belongs to the HypE family.</text>
</comment>
<dbReference type="AlphaFoldDB" id="A0A239GPS9"/>
<keyword evidence="5" id="KW-1185">Reference proteome</keyword>
<name>A0A239GPS9_9BACT</name>
<dbReference type="InterPro" id="IPR011854">
    <property type="entry name" value="HypE"/>
</dbReference>
<protein>
    <submittedName>
        <fullName evidence="4">Hydrogenase expression/formation protein HypE</fullName>
    </submittedName>
</protein>
<dbReference type="InterPro" id="IPR036921">
    <property type="entry name" value="PurM-like_N_sf"/>
</dbReference>
<dbReference type="InterPro" id="IPR036676">
    <property type="entry name" value="PurM-like_C_sf"/>
</dbReference>
<dbReference type="PANTHER" id="PTHR30303">
    <property type="entry name" value="HYDROGENASE ISOENZYMES FORMATION PROTEIN HYPE"/>
    <property type="match status" value="1"/>
</dbReference>
<gene>
    <name evidence="4" type="ORF">SAMN05421770_10223</name>
</gene>
<proteinExistence type="inferred from homology"/>
<dbReference type="EMBL" id="FZOU01000002">
    <property type="protein sequence ID" value="SNS70981.1"/>
    <property type="molecule type" value="Genomic_DNA"/>
</dbReference>
<dbReference type="Proteomes" id="UP000198356">
    <property type="component" value="Unassembled WGS sequence"/>
</dbReference>
<dbReference type="PANTHER" id="PTHR30303:SF0">
    <property type="entry name" value="CARBAMOYL DEHYDRATASE HYPE"/>
    <property type="match status" value="1"/>
</dbReference>
<dbReference type="SUPFAM" id="SSF56042">
    <property type="entry name" value="PurM C-terminal domain-like"/>
    <property type="match status" value="1"/>
</dbReference>
<dbReference type="Gene3D" id="3.90.650.10">
    <property type="entry name" value="PurM-like C-terminal domain"/>
    <property type="match status" value="1"/>
</dbReference>
<evidence type="ECO:0000259" key="2">
    <source>
        <dbReference type="Pfam" id="PF00586"/>
    </source>
</evidence>
<reference evidence="4 5" key="1">
    <citation type="submission" date="2017-06" db="EMBL/GenBank/DDBJ databases">
        <authorList>
            <person name="Kim H.J."/>
            <person name="Triplett B.A."/>
        </authorList>
    </citation>
    <scope>NUCLEOTIDE SEQUENCE [LARGE SCALE GENOMIC DNA]</scope>
    <source>
        <strain evidence="4 5">DSM 18704</strain>
    </source>
</reference>
<feature type="domain" description="PurM-like N-terminal" evidence="2">
    <location>
        <begin position="48"/>
        <end position="160"/>
    </location>
</feature>
<sequence length="346" mass="35941">MSILSCPLPLPATERILLAHGGGGRLTNQLIEDVFLPAFANTALHARHDGALLAIGGARLAMTTDTYVVQPLVFPGGTIGDLAVNGTVNDLAMCGARPIALSAGFILEEGLAMETLRVVVHSMRDAALVANVPIVTGDTKVVDKGKGDGIFINTTGVGVVLAPNAIGPEFIRAGDAVLVSGDLGAHGIAILSVREGLEFEGPASSDTVCLWPAVEALLEAGIEIHCLRDLTRGGLSSALNEIASVAGLRITVEEALIPVSEVVRGACELLGLDPLYVANEGRFAIFVADEDADRALSILRSQSVSTSAVQVGSVYDHRSGIVTVRSRIGGNRVLDMMSGEQLPRIC</sequence>
<evidence type="ECO:0000313" key="4">
    <source>
        <dbReference type="EMBL" id="SNS70981.1"/>
    </source>
</evidence>
<dbReference type="Pfam" id="PF00586">
    <property type="entry name" value="AIRS"/>
    <property type="match status" value="1"/>
</dbReference>
<organism evidence="4 5">
    <name type="scientific">Granulicella rosea</name>
    <dbReference type="NCBI Taxonomy" id="474952"/>
    <lineage>
        <taxon>Bacteria</taxon>
        <taxon>Pseudomonadati</taxon>
        <taxon>Acidobacteriota</taxon>
        <taxon>Terriglobia</taxon>
        <taxon>Terriglobales</taxon>
        <taxon>Acidobacteriaceae</taxon>
        <taxon>Granulicella</taxon>
    </lineage>
</organism>
<dbReference type="Pfam" id="PF02769">
    <property type="entry name" value="AIRS_C"/>
    <property type="match status" value="1"/>
</dbReference>
<dbReference type="PIRSF" id="PIRSF005644">
    <property type="entry name" value="Hdrgns_mtr_HypE"/>
    <property type="match status" value="1"/>
</dbReference>
<feature type="domain" description="PurM-like C-terminal" evidence="3">
    <location>
        <begin position="172"/>
        <end position="324"/>
    </location>
</feature>
<dbReference type="CDD" id="cd02197">
    <property type="entry name" value="HypE"/>
    <property type="match status" value="1"/>
</dbReference>